<dbReference type="PRINTS" id="PR00625">
    <property type="entry name" value="JDOMAIN"/>
</dbReference>
<dbReference type="PANTHER" id="PTHR45090:SF3">
    <property type="entry name" value="OS09G0368800 PROTEIN"/>
    <property type="match status" value="1"/>
</dbReference>
<evidence type="ECO:0000259" key="2">
    <source>
        <dbReference type="PROSITE" id="PS50076"/>
    </source>
</evidence>
<dbReference type="GO" id="GO:0005783">
    <property type="term" value="C:endoplasmic reticulum"/>
    <property type="evidence" value="ECO:0007669"/>
    <property type="project" value="UniProtKB-ARBA"/>
</dbReference>
<feature type="domain" description="J" evidence="2">
    <location>
        <begin position="40"/>
        <end position="108"/>
    </location>
</feature>
<gene>
    <name evidence="3" type="ORF">J5N97_017063</name>
</gene>
<dbReference type="InterPro" id="IPR036869">
    <property type="entry name" value="J_dom_sf"/>
</dbReference>
<dbReference type="Gene3D" id="1.10.287.110">
    <property type="entry name" value="DnaJ domain"/>
    <property type="match status" value="1"/>
</dbReference>
<keyword evidence="4" id="KW-1185">Reference proteome</keyword>
<organism evidence="3 4">
    <name type="scientific">Dioscorea zingiberensis</name>
    <dbReference type="NCBI Taxonomy" id="325984"/>
    <lineage>
        <taxon>Eukaryota</taxon>
        <taxon>Viridiplantae</taxon>
        <taxon>Streptophyta</taxon>
        <taxon>Embryophyta</taxon>
        <taxon>Tracheophyta</taxon>
        <taxon>Spermatophyta</taxon>
        <taxon>Magnoliopsida</taxon>
        <taxon>Liliopsida</taxon>
        <taxon>Dioscoreales</taxon>
        <taxon>Dioscoreaceae</taxon>
        <taxon>Dioscorea</taxon>
    </lineage>
</organism>
<feature type="region of interest" description="Disordered" evidence="1">
    <location>
        <begin position="118"/>
        <end position="146"/>
    </location>
</feature>
<dbReference type="InterPro" id="IPR001623">
    <property type="entry name" value="DnaJ_domain"/>
</dbReference>
<dbReference type="Proteomes" id="UP001085076">
    <property type="component" value="Miscellaneous, Linkage group lg04"/>
</dbReference>
<reference evidence="3" key="2">
    <citation type="journal article" date="2022" name="Hortic Res">
        <title>The genome of Dioscorea zingiberensis sheds light on the biosynthesis, origin and evolution of the medicinally important diosgenin saponins.</title>
        <authorList>
            <person name="Li Y."/>
            <person name="Tan C."/>
            <person name="Li Z."/>
            <person name="Guo J."/>
            <person name="Li S."/>
            <person name="Chen X."/>
            <person name="Wang C."/>
            <person name="Dai X."/>
            <person name="Yang H."/>
            <person name="Song W."/>
            <person name="Hou L."/>
            <person name="Xu J."/>
            <person name="Tong Z."/>
            <person name="Xu A."/>
            <person name="Yuan X."/>
            <person name="Wang W."/>
            <person name="Yang Q."/>
            <person name="Chen L."/>
            <person name="Sun Z."/>
            <person name="Wang K."/>
            <person name="Pan B."/>
            <person name="Chen J."/>
            <person name="Bao Y."/>
            <person name="Liu F."/>
            <person name="Qi X."/>
            <person name="Gang D.R."/>
            <person name="Wen J."/>
            <person name="Li J."/>
        </authorList>
    </citation>
    <scope>NUCLEOTIDE SEQUENCE</scope>
    <source>
        <strain evidence="3">Dzin_1.0</strain>
    </source>
</reference>
<dbReference type="GO" id="GO:0009507">
    <property type="term" value="C:chloroplast"/>
    <property type="evidence" value="ECO:0007669"/>
    <property type="project" value="TreeGrafter"/>
</dbReference>
<protein>
    <recommendedName>
        <fullName evidence="2">J domain-containing protein</fullName>
    </recommendedName>
</protein>
<dbReference type="EMBL" id="JAGGNH010000004">
    <property type="protein sequence ID" value="KAJ0975098.1"/>
    <property type="molecule type" value="Genomic_DNA"/>
</dbReference>
<dbReference type="Pfam" id="PF00226">
    <property type="entry name" value="DnaJ"/>
    <property type="match status" value="1"/>
</dbReference>
<dbReference type="SUPFAM" id="SSF46565">
    <property type="entry name" value="Chaperone J-domain"/>
    <property type="match status" value="1"/>
</dbReference>
<dbReference type="AlphaFoldDB" id="A0A9D5CMI8"/>
<comment type="caution">
    <text evidence="3">The sequence shown here is derived from an EMBL/GenBank/DDBJ whole genome shotgun (WGS) entry which is preliminary data.</text>
</comment>
<dbReference type="InterPro" id="IPR053232">
    <property type="entry name" value="DnaJ_C/III_chloroplastic"/>
</dbReference>
<dbReference type="OrthoDB" id="10250354at2759"/>
<accession>A0A9D5CMI8</accession>
<dbReference type="CDD" id="cd06257">
    <property type="entry name" value="DnaJ"/>
    <property type="match status" value="1"/>
</dbReference>
<dbReference type="PANTHER" id="PTHR45090">
    <property type="entry name" value="CHAPERONE PROTEIN DNAJ 20 CHLOROPLASTIC"/>
    <property type="match status" value="1"/>
</dbReference>
<reference evidence="3" key="1">
    <citation type="submission" date="2021-03" db="EMBL/GenBank/DDBJ databases">
        <authorList>
            <person name="Li Z."/>
            <person name="Yang C."/>
        </authorList>
    </citation>
    <scope>NUCLEOTIDE SEQUENCE</scope>
    <source>
        <strain evidence="3">Dzin_1.0</strain>
        <tissue evidence="3">Leaf</tissue>
    </source>
</reference>
<dbReference type="SMART" id="SM00271">
    <property type="entry name" value="DnaJ"/>
    <property type="match status" value="1"/>
</dbReference>
<dbReference type="PROSITE" id="PS50076">
    <property type="entry name" value="DNAJ_2"/>
    <property type="match status" value="1"/>
</dbReference>
<proteinExistence type="predicted"/>
<evidence type="ECO:0000313" key="4">
    <source>
        <dbReference type="Proteomes" id="UP001085076"/>
    </source>
</evidence>
<feature type="compositionally biased region" description="Basic and acidic residues" evidence="1">
    <location>
        <begin position="127"/>
        <end position="146"/>
    </location>
</feature>
<name>A0A9D5CMI8_9LILI</name>
<sequence length="146" mass="17080">MGGSTFLSLSFNGVVLPTKEKFNTTISCKTRSMYMPLKTNYYKVLSLESETASVDEIKKAYRRLARRYHPDVCPPSKKEESTRMFIQLQLAYETLLNPVLRRIHDSELSVTETELKSSKGRWQAQLHELRERSNRRERQKESFTQA</sequence>
<evidence type="ECO:0000256" key="1">
    <source>
        <dbReference type="SAM" id="MobiDB-lite"/>
    </source>
</evidence>
<evidence type="ECO:0000313" key="3">
    <source>
        <dbReference type="EMBL" id="KAJ0975098.1"/>
    </source>
</evidence>